<evidence type="ECO:0000313" key="4">
    <source>
        <dbReference type="Proteomes" id="UP001190700"/>
    </source>
</evidence>
<dbReference type="GO" id="GO:0016491">
    <property type="term" value="F:oxidoreductase activity"/>
    <property type="evidence" value="ECO:0007669"/>
    <property type="project" value="UniProtKB-KW"/>
</dbReference>
<comment type="caution">
    <text evidence="3">The sequence shown here is derived from an EMBL/GenBank/DDBJ whole genome shotgun (WGS) entry which is preliminary data.</text>
</comment>
<reference evidence="3 4" key="1">
    <citation type="journal article" date="2015" name="Genome Biol. Evol.">
        <title>Comparative Genomics of a Bacterivorous Green Alga Reveals Evolutionary Causalities and Consequences of Phago-Mixotrophic Mode of Nutrition.</title>
        <authorList>
            <person name="Burns J.A."/>
            <person name="Paasch A."/>
            <person name="Narechania A."/>
            <person name="Kim E."/>
        </authorList>
    </citation>
    <scope>NUCLEOTIDE SEQUENCE [LARGE SCALE GENOMIC DNA]</scope>
    <source>
        <strain evidence="3 4">PLY_AMNH</strain>
    </source>
</reference>
<proteinExistence type="inferred from homology"/>
<dbReference type="InterPro" id="IPR043143">
    <property type="entry name" value="Mal/L-sulf/L-lact_DH-like_NADP"/>
</dbReference>
<dbReference type="PANTHER" id="PTHR11091:SF0">
    <property type="entry name" value="MALATE DEHYDROGENASE"/>
    <property type="match status" value="1"/>
</dbReference>
<dbReference type="EMBL" id="LGRX02018604">
    <property type="protein sequence ID" value="KAK3259620.1"/>
    <property type="molecule type" value="Genomic_DNA"/>
</dbReference>
<dbReference type="Proteomes" id="UP001190700">
    <property type="component" value="Unassembled WGS sequence"/>
</dbReference>
<evidence type="ECO:0000256" key="1">
    <source>
        <dbReference type="ARBA" id="ARBA00006056"/>
    </source>
</evidence>
<keyword evidence="4" id="KW-1185">Reference proteome</keyword>
<dbReference type="SUPFAM" id="SSF89733">
    <property type="entry name" value="L-sulfolactate dehydrogenase-like"/>
    <property type="match status" value="1"/>
</dbReference>
<accession>A0AAE0FHL4</accession>
<dbReference type="InterPro" id="IPR036111">
    <property type="entry name" value="Mal/L-sulfo/L-lacto_DH-like_sf"/>
</dbReference>
<comment type="similarity">
    <text evidence="1">Belongs to the LDH2/MDH2 oxidoreductase family.</text>
</comment>
<gene>
    <name evidence="3" type="ORF">CYMTET_31390</name>
</gene>
<keyword evidence="2" id="KW-0560">Oxidoreductase</keyword>
<protein>
    <submittedName>
        <fullName evidence="3">Uncharacterized protein</fullName>
    </submittedName>
</protein>
<dbReference type="Gene3D" id="3.30.1370.60">
    <property type="entry name" value="Hypothetical oxidoreductase yiak, domain 2"/>
    <property type="match status" value="1"/>
</dbReference>
<evidence type="ECO:0000256" key="2">
    <source>
        <dbReference type="ARBA" id="ARBA00023002"/>
    </source>
</evidence>
<evidence type="ECO:0000313" key="3">
    <source>
        <dbReference type="EMBL" id="KAK3259620.1"/>
    </source>
</evidence>
<dbReference type="Pfam" id="PF02615">
    <property type="entry name" value="Ldh_2"/>
    <property type="match status" value="1"/>
</dbReference>
<dbReference type="InterPro" id="IPR043144">
    <property type="entry name" value="Mal/L-sulf/L-lact_DH-like_ah"/>
</dbReference>
<dbReference type="Gene3D" id="1.10.1530.10">
    <property type="match status" value="1"/>
</dbReference>
<dbReference type="AlphaFoldDB" id="A0AAE0FHL4"/>
<dbReference type="InterPro" id="IPR003767">
    <property type="entry name" value="Malate/L-lactate_DH-like"/>
</dbReference>
<dbReference type="PANTHER" id="PTHR11091">
    <property type="entry name" value="OXIDOREDUCTASE-RELATED"/>
    <property type="match status" value="1"/>
</dbReference>
<sequence length="344" mass="37176">MASPVRMTISEVHALCMRGLIAHKLNFESAHALANVITAAERDGCRSHGLFRLPHYIDSLRYGLVDPETCPKLLPSAGSAVRVDAQKSFGALAWQLGLPQLVSKARQNGIAAYAVYNVFHYSALWHEMEDLAKEGLVGMAFLNSKSFVAHHGGSSKIYGTNPMAFGFPRGPDQPPVVFDQASAVMARGDIMMKEQQGDSIPPGCALDAAGNPTTDPAAALEGAQLTFGGAKGSNIALMVELMAAGLTGMPWSYEARQECVDQNSSVPTRNGEFVIAINPEMFGGTSEDTTKRLEELFEHILADPGTRLPSQRRYSSRQISETEGIDVDSKIHQAIMDRIQTAEE</sequence>
<organism evidence="3 4">
    <name type="scientific">Cymbomonas tetramitiformis</name>
    <dbReference type="NCBI Taxonomy" id="36881"/>
    <lineage>
        <taxon>Eukaryota</taxon>
        <taxon>Viridiplantae</taxon>
        <taxon>Chlorophyta</taxon>
        <taxon>Pyramimonadophyceae</taxon>
        <taxon>Pyramimonadales</taxon>
        <taxon>Pyramimonadaceae</taxon>
        <taxon>Cymbomonas</taxon>
    </lineage>
</organism>
<name>A0AAE0FHL4_9CHLO</name>